<comment type="caution">
    <text evidence="3">The sequence shown here is derived from an EMBL/GenBank/DDBJ whole genome shotgun (WGS) entry which is preliminary data.</text>
</comment>
<dbReference type="Gene3D" id="3.40.50.720">
    <property type="entry name" value="NAD(P)-binding Rossmann-like Domain"/>
    <property type="match status" value="1"/>
</dbReference>
<evidence type="ECO:0000259" key="1">
    <source>
        <dbReference type="Pfam" id="PF19328"/>
    </source>
</evidence>
<dbReference type="GO" id="GO:0016301">
    <property type="term" value="F:kinase activity"/>
    <property type="evidence" value="ECO:0007669"/>
    <property type="project" value="UniProtKB-KW"/>
</dbReference>
<evidence type="ECO:0000313" key="5">
    <source>
        <dbReference type="Proteomes" id="UP001501427"/>
    </source>
</evidence>
<protein>
    <submittedName>
        <fullName evidence="3">4-hydroxy-tetrahydrodipicolinate reductase</fullName>
        <ecNumber evidence="3">1.17.1.8</ecNumber>
    </submittedName>
    <submittedName>
        <fullName evidence="2">Diacylglycerol kinase</fullName>
    </submittedName>
</protein>
<dbReference type="InterPro" id="IPR045760">
    <property type="entry name" value="DAP_DH_C"/>
</dbReference>
<gene>
    <name evidence="3" type="ORF">F4557_002829</name>
    <name evidence="2" type="ORF">GCM10009546_70370</name>
</gene>
<evidence type="ECO:0000313" key="3">
    <source>
        <dbReference type="EMBL" id="MBB4774411.1"/>
    </source>
</evidence>
<reference evidence="3 4" key="2">
    <citation type="submission" date="2020-08" db="EMBL/GenBank/DDBJ databases">
        <title>Sequencing the genomes of 1000 actinobacteria strains.</title>
        <authorList>
            <person name="Klenk H.-P."/>
        </authorList>
    </citation>
    <scope>NUCLEOTIDE SEQUENCE [LARGE SCALE GENOMIC DNA]</scope>
    <source>
        <strain evidence="3 4">DSM 44772</strain>
    </source>
</reference>
<proteinExistence type="predicted"/>
<dbReference type="AlphaFoldDB" id="A0A7W7MX54"/>
<dbReference type="Proteomes" id="UP001501427">
    <property type="component" value="Unassembled WGS sequence"/>
</dbReference>
<keyword evidence="5" id="KW-1185">Reference proteome</keyword>
<keyword evidence="2" id="KW-0808">Transferase</keyword>
<name>A0A7W7MX54_9ACTN</name>
<evidence type="ECO:0000313" key="4">
    <source>
        <dbReference type="Proteomes" id="UP000549343"/>
    </source>
</evidence>
<sequence>MTYRVVQWSTGNVGRHAIAGIDARPDLELAGVWVSNPAKVGRDAGELAGLGRDLGVTATGDEDALLALRPDCVVYTSMADVRLAEAIDDLCRILRAGVNVVSSSPVFLQFPDGVVPPEMSDPVREAAAAGGASIFVNGIDPGFANDVLPLAVTGISERIDQVRCMEILNYATYDQGTVLFDIMGFGGSLDETPMLLQPGVLTMAWGSVVRQIAAGLGVELDEVAEWHTRLPAPETFAVAAGTIAKGTTAALRFEVRGMRGGEAVVVLEHVTRLRDDLAPDWPQPAGAGCYRVEVRGEPNYTVDLRLLGTDGDHNTAGLKATAMRLVNAVPAVVEAPPGLLTALDLPLIPGRGLL</sequence>
<reference evidence="2" key="3">
    <citation type="submission" date="2023-12" db="EMBL/GenBank/DDBJ databases">
        <authorList>
            <person name="Sun Q."/>
            <person name="Inoue M."/>
        </authorList>
    </citation>
    <scope>NUCLEOTIDE SEQUENCE</scope>
    <source>
        <strain evidence="2">JCM 10667</strain>
    </source>
</reference>
<dbReference type="GO" id="GO:0008839">
    <property type="term" value="F:4-hydroxy-tetrahydrodipicolinate reductase"/>
    <property type="evidence" value="ECO:0007669"/>
    <property type="project" value="UniProtKB-EC"/>
</dbReference>
<accession>A0A7W7MX54</accession>
<dbReference type="Proteomes" id="UP000549343">
    <property type="component" value="Unassembled WGS sequence"/>
</dbReference>
<dbReference type="RefSeq" id="WP_184883049.1">
    <property type="nucleotide sequence ID" value="NZ_BAAAHD010000091.1"/>
</dbReference>
<dbReference type="EMBL" id="JACHMV010000001">
    <property type="protein sequence ID" value="MBB4774411.1"/>
    <property type="molecule type" value="Genomic_DNA"/>
</dbReference>
<dbReference type="SUPFAM" id="SSF51735">
    <property type="entry name" value="NAD(P)-binding Rossmann-fold domains"/>
    <property type="match status" value="1"/>
</dbReference>
<feature type="domain" description="2,4-diaminopentanoate dehydrogenase C-terminal" evidence="1">
    <location>
        <begin position="145"/>
        <end position="347"/>
    </location>
</feature>
<reference evidence="2 5" key="1">
    <citation type="journal article" date="2019" name="Int. J. Syst. Evol. Microbiol.">
        <title>The Global Catalogue of Microorganisms (GCM) 10K type strain sequencing project: providing services to taxonomists for standard genome sequencing and annotation.</title>
        <authorList>
            <consortium name="The Broad Institute Genomics Platform"/>
            <consortium name="The Broad Institute Genome Sequencing Center for Infectious Disease"/>
            <person name="Wu L."/>
            <person name="Ma J."/>
        </authorList>
    </citation>
    <scope>NUCLEOTIDE SEQUENCE [LARGE SCALE GENOMIC DNA]</scope>
    <source>
        <strain evidence="2 5">JCM 10667</strain>
    </source>
</reference>
<evidence type="ECO:0000313" key="2">
    <source>
        <dbReference type="EMBL" id="GAA0598232.1"/>
    </source>
</evidence>
<keyword evidence="2" id="KW-0418">Kinase</keyword>
<dbReference type="InterPro" id="IPR036291">
    <property type="entry name" value="NAD(P)-bd_dom_sf"/>
</dbReference>
<dbReference type="EMBL" id="BAAAHD010000091">
    <property type="protein sequence ID" value="GAA0598232.1"/>
    <property type="molecule type" value="Genomic_DNA"/>
</dbReference>
<dbReference type="Pfam" id="PF19328">
    <property type="entry name" value="DAP_DH_C"/>
    <property type="match status" value="1"/>
</dbReference>
<dbReference type="CDD" id="cd24146">
    <property type="entry name" value="nat-AmDH_N_like"/>
    <property type="match status" value="1"/>
</dbReference>
<dbReference type="EC" id="1.17.1.8" evidence="3"/>
<keyword evidence="3" id="KW-0560">Oxidoreductase</keyword>
<organism evidence="3 4">
    <name type="scientific">Actinomadura livida</name>
    <dbReference type="NCBI Taxonomy" id="79909"/>
    <lineage>
        <taxon>Bacteria</taxon>
        <taxon>Bacillati</taxon>
        <taxon>Actinomycetota</taxon>
        <taxon>Actinomycetes</taxon>
        <taxon>Streptosporangiales</taxon>
        <taxon>Thermomonosporaceae</taxon>
        <taxon>Actinomadura</taxon>
    </lineage>
</organism>